<dbReference type="KEGG" id="cai:Caci_0223"/>
<dbReference type="Proteomes" id="UP000000851">
    <property type="component" value="Chromosome"/>
</dbReference>
<organism evidence="1 2">
    <name type="scientific">Catenulispora acidiphila (strain DSM 44928 / JCM 14897 / NBRC 102108 / NRRL B-24433 / ID139908)</name>
    <dbReference type="NCBI Taxonomy" id="479433"/>
    <lineage>
        <taxon>Bacteria</taxon>
        <taxon>Bacillati</taxon>
        <taxon>Actinomycetota</taxon>
        <taxon>Actinomycetes</taxon>
        <taxon>Catenulisporales</taxon>
        <taxon>Catenulisporaceae</taxon>
        <taxon>Catenulispora</taxon>
    </lineage>
</organism>
<gene>
    <name evidence="1" type="ordered locus">Caci_0223</name>
</gene>
<sequence length="619" mass="67341">MNQASVHSVLDQLARLGPLRVAFLSGAGVSVEMPTGLPSGAALTRRVCEAFFPERTFDTLLDYHAAVGWTITEVCAAQRARAGGIAPKGRLPRLETVLGVAMRVLDHDERRVLRILDDVRTAVPNRQHAALAAHLAVGGRQLTLNFDDCIEQRLITLEAPPDAADRLIHLHSSFRADPEGRSLGLTLARIEPGFQKPVEHSLTSTLAAAAAIVVVGYSGSDFFDVDQTVAALPSGSLKGTRLYWINHGSHPRWHVIDAANPALPPVIAGLARAGARPTVLCGRTGEFLSSLLDAWRLNSGPEPAVSAGPPAPPPTVPVSENERREAALALYRELAIPRAVAGILDSGNLAGLPSDAVWLARSELLWEQGRWNDLLHQWLRRTPEGIDPLVRAERVGACLWVQGRLVPAYLWLVAHRRAAAVDPDGARRLAETEGRVVEHMARTPELRPIARCLAPQAVGRIRALGGLEQQAGVHAFRRRQDLTSSLDAIGGGGVREAGHAAASQNWFAEAGSLTAALSYRHRQLRDEFRPDRPDEELAADYRELADRFDIVGSAAGRVRTCLLPGAERVFGVREFVSALFDGQFGWWHRCRLLGHYLPSRVGHIARSALTIRQGRDPRL</sequence>
<dbReference type="InParanoid" id="C7QJ34"/>
<keyword evidence="2" id="KW-1185">Reference proteome</keyword>
<dbReference type="STRING" id="479433.Caci_0223"/>
<protein>
    <recommendedName>
        <fullName evidence="3">SIR2-like domain-containing protein</fullName>
    </recommendedName>
</protein>
<reference evidence="1 2" key="1">
    <citation type="journal article" date="2009" name="Stand. Genomic Sci.">
        <title>Complete genome sequence of Catenulispora acidiphila type strain (ID 139908).</title>
        <authorList>
            <person name="Copeland A."/>
            <person name="Lapidus A."/>
            <person name="Glavina Del Rio T."/>
            <person name="Nolan M."/>
            <person name="Lucas S."/>
            <person name="Chen F."/>
            <person name="Tice H."/>
            <person name="Cheng J.F."/>
            <person name="Bruce D."/>
            <person name="Goodwin L."/>
            <person name="Pitluck S."/>
            <person name="Mikhailova N."/>
            <person name="Pati A."/>
            <person name="Ivanova N."/>
            <person name="Mavromatis K."/>
            <person name="Chen A."/>
            <person name="Palaniappan K."/>
            <person name="Chain P."/>
            <person name="Land M."/>
            <person name="Hauser L."/>
            <person name="Chang Y.J."/>
            <person name="Jeffries C.D."/>
            <person name="Chertkov O."/>
            <person name="Brettin T."/>
            <person name="Detter J.C."/>
            <person name="Han C."/>
            <person name="Ali Z."/>
            <person name="Tindall B.J."/>
            <person name="Goker M."/>
            <person name="Bristow J."/>
            <person name="Eisen J.A."/>
            <person name="Markowitz V."/>
            <person name="Hugenholtz P."/>
            <person name="Kyrpides N.C."/>
            <person name="Klenk H.P."/>
        </authorList>
    </citation>
    <scope>NUCLEOTIDE SEQUENCE [LARGE SCALE GENOMIC DNA]</scope>
    <source>
        <strain evidence="2">DSM 44928 / JCM 14897 / NBRC 102108 / NRRL B-24433 / ID139908</strain>
    </source>
</reference>
<evidence type="ECO:0000313" key="2">
    <source>
        <dbReference type="Proteomes" id="UP000000851"/>
    </source>
</evidence>
<accession>C7QJ34</accession>
<dbReference type="HOGENOM" id="CLU_441258_0_0_11"/>
<dbReference type="AlphaFoldDB" id="C7QJ34"/>
<dbReference type="eggNOG" id="COG0846">
    <property type="taxonomic scope" value="Bacteria"/>
</dbReference>
<dbReference type="EMBL" id="CP001700">
    <property type="protein sequence ID" value="ACU69176.1"/>
    <property type="molecule type" value="Genomic_DNA"/>
</dbReference>
<proteinExistence type="predicted"/>
<evidence type="ECO:0008006" key="3">
    <source>
        <dbReference type="Google" id="ProtNLM"/>
    </source>
</evidence>
<name>C7QJ34_CATAD</name>
<evidence type="ECO:0000313" key="1">
    <source>
        <dbReference type="EMBL" id="ACU69176.1"/>
    </source>
</evidence>